<sequence length="312" mass="34615">MGTAPDDVIEWLLAGDPAVAWQTLDALTAAGVDEVDALRRRVESQGWGARLLAAQDEDGRWAGALYSPKWTSTTYTLLLLERLGLPGDNRQARRGCSVVWEGAHTFDGGLNLARSIWMAETCITGMLVLLAARFGQLDERVDAAVGFLLDQQLDDGGWNCESLRSGSSHGSFHTSITALEALEAYAVAGGSIDVRGASGRGREFFLEHHLYRSHRTGELVDPAFARFPFPPQWHFDVMRGLEHFARVGASVDVRLEPAVAVVRRARMADGRWPRHRGHPGREWFRMEEPGPSRWATMRALRVLGWWDEGTAQ</sequence>
<dbReference type="EMBL" id="CP049866">
    <property type="protein sequence ID" value="QIK74976.1"/>
    <property type="molecule type" value="Genomic_DNA"/>
</dbReference>
<evidence type="ECO:0008006" key="3">
    <source>
        <dbReference type="Google" id="ProtNLM"/>
    </source>
</evidence>
<gene>
    <name evidence="1" type="ORF">G7071_05545</name>
</gene>
<protein>
    <recommendedName>
        <fullName evidence="3">Squalene cyclase</fullName>
    </recommendedName>
</protein>
<dbReference type="AlphaFoldDB" id="A0A6G7YE69"/>
<dbReference type="SUPFAM" id="SSF48239">
    <property type="entry name" value="Terpenoid cyclases/Protein prenyltransferases"/>
    <property type="match status" value="1"/>
</dbReference>
<keyword evidence="2" id="KW-1185">Reference proteome</keyword>
<dbReference type="InterPro" id="IPR008930">
    <property type="entry name" value="Terpenoid_cyclase/PrenylTrfase"/>
</dbReference>
<dbReference type="RefSeq" id="WP_166315940.1">
    <property type="nucleotide sequence ID" value="NZ_CP049866.1"/>
</dbReference>
<dbReference type="Proteomes" id="UP000502035">
    <property type="component" value="Chromosome"/>
</dbReference>
<dbReference type="Gene3D" id="1.50.10.20">
    <property type="match status" value="1"/>
</dbReference>
<reference evidence="1 2" key="1">
    <citation type="submission" date="2020-03" db="EMBL/GenBank/DDBJ databases">
        <title>Nocardioides sp. nov., isolated from fish.</title>
        <authorList>
            <person name="Hyun D.-W."/>
            <person name="Bae J.-W."/>
        </authorList>
    </citation>
    <scope>NUCLEOTIDE SEQUENCE [LARGE SCALE GENOMIC DNA]</scope>
    <source>
        <strain evidence="1 2">HDW12A</strain>
    </source>
</reference>
<dbReference type="KEGG" id="npi:G7071_05545"/>
<name>A0A6G7YE69_9ACTN</name>
<evidence type="ECO:0000313" key="2">
    <source>
        <dbReference type="Proteomes" id="UP000502035"/>
    </source>
</evidence>
<organism evidence="1 2">
    <name type="scientific">Nocardioides piscis</name>
    <dbReference type="NCBI Taxonomy" id="2714938"/>
    <lineage>
        <taxon>Bacteria</taxon>
        <taxon>Bacillati</taxon>
        <taxon>Actinomycetota</taxon>
        <taxon>Actinomycetes</taxon>
        <taxon>Propionibacteriales</taxon>
        <taxon>Nocardioidaceae</taxon>
        <taxon>Nocardioides</taxon>
    </lineage>
</organism>
<accession>A0A6G7YE69</accession>
<proteinExistence type="predicted"/>
<evidence type="ECO:0000313" key="1">
    <source>
        <dbReference type="EMBL" id="QIK74976.1"/>
    </source>
</evidence>